<dbReference type="GO" id="GO:0005886">
    <property type="term" value="C:plasma membrane"/>
    <property type="evidence" value="ECO:0007669"/>
    <property type="project" value="TreeGrafter"/>
</dbReference>
<keyword evidence="2" id="KW-0677">Repeat</keyword>
<dbReference type="GO" id="GO:0012506">
    <property type="term" value="C:vesicle membrane"/>
    <property type="evidence" value="ECO:0007669"/>
    <property type="project" value="TreeGrafter"/>
</dbReference>
<evidence type="ECO:0000256" key="3">
    <source>
        <dbReference type="ARBA" id="ARBA00023216"/>
    </source>
</evidence>
<proteinExistence type="inferred from homology"/>
<evidence type="ECO:0008006" key="6">
    <source>
        <dbReference type="Google" id="ProtNLM"/>
    </source>
</evidence>
<dbReference type="InterPro" id="IPR037104">
    <property type="entry name" value="Annexin_sf"/>
</dbReference>
<dbReference type="AlphaFoldDB" id="A0A401QBE7"/>
<evidence type="ECO:0000256" key="1">
    <source>
        <dbReference type="ARBA" id="ARBA00007831"/>
    </source>
</evidence>
<dbReference type="GO" id="GO:0005737">
    <property type="term" value="C:cytoplasm"/>
    <property type="evidence" value="ECO:0007669"/>
    <property type="project" value="TreeGrafter"/>
</dbReference>
<dbReference type="PROSITE" id="PS51897">
    <property type="entry name" value="ANNEXIN_2"/>
    <property type="match status" value="1"/>
</dbReference>
<dbReference type="STRING" id="75743.A0A401QBE7"/>
<dbReference type="OrthoDB" id="37886at2759"/>
<gene>
    <name evidence="4" type="ORF">scyTo_0021677</name>
</gene>
<dbReference type="SUPFAM" id="SSF47874">
    <property type="entry name" value="Annexin"/>
    <property type="match status" value="1"/>
</dbReference>
<evidence type="ECO:0000313" key="5">
    <source>
        <dbReference type="Proteomes" id="UP000288216"/>
    </source>
</evidence>
<dbReference type="GO" id="GO:0001786">
    <property type="term" value="F:phosphatidylserine binding"/>
    <property type="evidence" value="ECO:0007669"/>
    <property type="project" value="TreeGrafter"/>
</dbReference>
<dbReference type="PANTHER" id="PTHR10502">
    <property type="entry name" value="ANNEXIN"/>
    <property type="match status" value="1"/>
</dbReference>
<name>A0A401QBE7_SCYTO</name>
<organism evidence="4 5">
    <name type="scientific">Scyliorhinus torazame</name>
    <name type="common">Cloudy catshark</name>
    <name type="synonym">Catulus torazame</name>
    <dbReference type="NCBI Taxonomy" id="75743"/>
    <lineage>
        <taxon>Eukaryota</taxon>
        <taxon>Metazoa</taxon>
        <taxon>Chordata</taxon>
        <taxon>Craniata</taxon>
        <taxon>Vertebrata</taxon>
        <taxon>Chondrichthyes</taxon>
        <taxon>Elasmobranchii</taxon>
        <taxon>Galeomorphii</taxon>
        <taxon>Galeoidea</taxon>
        <taxon>Carcharhiniformes</taxon>
        <taxon>Scyliorhinidae</taxon>
        <taxon>Scyliorhinus</taxon>
    </lineage>
</organism>
<dbReference type="Pfam" id="PF00191">
    <property type="entry name" value="Annexin"/>
    <property type="match status" value="1"/>
</dbReference>
<dbReference type="InterPro" id="IPR018502">
    <property type="entry name" value="Annexin_repeat"/>
</dbReference>
<comment type="caution">
    <text evidence="4">The sequence shown here is derived from an EMBL/GenBank/DDBJ whole genome shotgun (WGS) entry which is preliminary data.</text>
</comment>
<dbReference type="GO" id="GO:0005544">
    <property type="term" value="F:calcium-dependent phospholipid binding"/>
    <property type="evidence" value="ECO:0007669"/>
    <property type="project" value="InterPro"/>
</dbReference>
<evidence type="ECO:0000256" key="2">
    <source>
        <dbReference type="ARBA" id="ARBA00022737"/>
    </source>
</evidence>
<accession>A0A401QBE7</accession>
<dbReference type="GO" id="GO:0005634">
    <property type="term" value="C:nucleus"/>
    <property type="evidence" value="ECO:0007669"/>
    <property type="project" value="TreeGrafter"/>
</dbReference>
<comment type="similarity">
    <text evidence="1">Belongs to the annexin family.</text>
</comment>
<dbReference type="GO" id="GO:0005509">
    <property type="term" value="F:calcium ion binding"/>
    <property type="evidence" value="ECO:0007669"/>
    <property type="project" value="InterPro"/>
</dbReference>
<evidence type="ECO:0000313" key="4">
    <source>
        <dbReference type="EMBL" id="GCB82676.1"/>
    </source>
</evidence>
<dbReference type="SMART" id="SM00335">
    <property type="entry name" value="ANX"/>
    <property type="match status" value="1"/>
</dbReference>
<dbReference type="Proteomes" id="UP000288216">
    <property type="component" value="Unassembled WGS sequence"/>
</dbReference>
<keyword evidence="5" id="KW-1185">Reference proteome</keyword>
<dbReference type="PANTHER" id="PTHR10502:SF18">
    <property type="entry name" value="ANNEXIN A2-RELATED"/>
    <property type="match status" value="1"/>
</dbReference>
<reference evidence="4 5" key="1">
    <citation type="journal article" date="2018" name="Nat. Ecol. Evol.">
        <title>Shark genomes provide insights into elasmobranch evolution and the origin of vertebrates.</title>
        <authorList>
            <person name="Hara Y"/>
            <person name="Yamaguchi K"/>
            <person name="Onimaru K"/>
            <person name="Kadota M"/>
            <person name="Koyanagi M"/>
            <person name="Keeley SD"/>
            <person name="Tatsumi K"/>
            <person name="Tanaka K"/>
            <person name="Motone F"/>
            <person name="Kageyama Y"/>
            <person name="Nozu R"/>
            <person name="Adachi N"/>
            <person name="Nishimura O"/>
            <person name="Nakagawa R"/>
            <person name="Tanegashima C"/>
            <person name="Kiyatake I"/>
            <person name="Matsumoto R"/>
            <person name="Murakumo K"/>
            <person name="Nishida K"/>
            <person name="Terakita A"/>
            <person name="Kuratani S"/>
            <person name="Sato K"/>
            <person name="Hyodo S Kuraku.S."/>
        </authorList>
    </citation>
    <scope>NUCLEOTIDE SEQUENCE [LARGE SCALE GENOMIC DNA]</scope>
</reference>
<keyword evidence="3" id="KW-0041">Annexin</keyword>
<sequence length="135" mass="15425">YKKDMIKDIRDDTSQNFRELLTALAQGSRSEPSNVVDNELIDSDARIELLMASFLPLSTVQCIQNKPEFFNDKLCQSTIKRSVLSRIMVSRSEIDLQYIKKEFKKKTGQTLHQYLTVSTKGDYQRVVLALCGGDD</sequence>
<dbReference type="EMBL" id="BFAA01019696">
    <property type="protein sequence ID" value="GCB82676.1"/>
    <property type="molecule type" value="Genomic_DNA"/>
</dbReference>
<feature type="non-terminal residue" evidence="4">
    <location>
        <position position="1"/>
    </location>
</feature>
<protein>
    <recommendedName>
        <fullName evidence="6">Annexin</fullName>
    </recommendedName>
</protein>
<dbReference type="Gene3D" id="1.10.220.10">
    <property type="entry name" value="Annexin"/>
    <property type="match status" value="2"/>
</dbReference>